<dbReference type="PANTHER" id="PTHR21704">
    <property type="entry name" value="NIPPED-B-LIKE PROTEIN DELANGIN SCC2-RELATED"/>
    <property type="match status" value="1"/>
</dbReference>
<name>Q172Z3_AEDAE</name>
<dbReference type="InterPro" id="IPR033031">
    <property type="entry name" value="Scc2/Nipped-B"/>
</dbReference>
<sequence length="274" mass="30777">MGDRDIPSVPITTLAGLTSLSDMLSELPISDSLSTVSTALNRSLLFHPRVAEEANNLLATRDDSLIGQLVNAIEQTNSDHIELKDQYVQQSTSKSLQEGPLLLQAIRSCRADVFNRPQTAHQQQQNQQQQQQMLVQQQQKIIFTSQPQVSNFPSEHYSSLQTQHHQHQDYLSQSPQTSQQQQQPLHQIVFSQSPVATQHPNNPSVETQSHQLSPFQPESTVNIAAQQNQSKIPHHQQQQQHQPPQTTPPQKVIIRQQVINLPNIAYPSNSAENS</sequence>
<dbReference type="PANTHER" id="PTHR21704:SF18">
    <property type="entry name" value="NIPPED-B-LIKE PROTEIN"/>
    <property type="match status" value="1"/>
</dbReference>
<reference evidence="2" key="3">
    <citation type="submission" date="2012-09" db="EMBL/GenBank/DDBJ databases">
        <authorList>
            <consortium name="VectorBase"/>
        </authorList>
    </citation>
    <scope>NUCLEOTIDE SEQUENCE</scope>
    <source>
        <strain evidence="2">Liverpool</strain>
    </source>
</reference>
<dbReference type="GO" id="GO:0003682">
    <property type="term" value="F:chromatin binding"/>
    <property type="evidence" value="ECO:0007669"/>
    <property type="project" value="TreeGrafter"/>
</dbReference>
<gene>
    <name evidence="2" type="ORF">AaeL_AAEL007234</name>
</gene>
<reference evidence="2" key="1">
    <citation type="submission" date="2005-10" db="EMBL/GenBank/DDBJ databases">
        <authorList>
            <person name="Loftus B.J."/>
            <person name="Nene V.M."/>
            <person name="Hannick L.I."/>
            <person name="Bidwell S."/>
            <person name="Haas B."/>
            <person name="Amedeo P."/>
            <person name="Orvis J."/>
            <person name="Wortman J.R."/>
            <person name="White O.R."/>
            <person name="Salzberg S."/>
            <person name="Shumway M."/>
            <person name="Koo H."/>
            <person name="Zhao Y."/>
            <person name="Holmes M."/>
            <person name="Miller J."/>
            <person name="Schatz M."/>
            <person name="Pop M."/>
            <person name="Pai G."/>
            <person name="Utterback T."/>
            <person name="Rogers Y.-H."/>
            <person name="Kravitz S."/>
            <person name="Fraser C.M."/>
        </authorList>
    </citation>
    <scope>NUCLEOTIDE SEQUENCE</scope>
    <source>
        <strain evidence="2">Liverpool</strain>
    </source>
</reference>
<dbReference type="HOGENOM" id="CLU_988891_0_0_1"/>
<feature type="compositionally biased region" description="Polar residues" evidence="1">
    <location>
        <begin position="149"/>
        <end position="163"/>
    </location>
</feature>
<dbReference type="VEuPathDB" id="VectorBase:AAEL007234"/>
<dbReference type="GO" id="GO:0090694">
    <property type="term" value="C:Scc2-Scc4 cohesin loading complex"/>
    <property type="evidence" value="ECO:0007669"/>
    <property type="project" value="TreeGrafter"/>
</dbReference>
<dbReference type="Proteomes" id="UP000682892">
    <property type="component" value="Chromosome 2"/>
</dbReference>
<feature type="non-terminal residue" evidence="2">
    <location>
        <position position="274"/>
    </location>
</feature>
<dbReference type="GO" id="GO:0061775">
    <property type="term" value="F:cohesin loader activity"/>
    <property type="evidence" value="ECO:0007669"/>
    <property type="project" value="InterPro"/>
</dbReference>
<evidence type="ECO:0000256" key="1">
    <source>
        <dbReference type="SAM" id="MobiDB-lite"/>
    </source>
</evidence>
<feature type="compositionally biased region" description="Low complexity" evidence="1">
    <location>
        <begin position="172"/>
        <end position="184"/>
    </location>
</feature>
<dbReference type="GO" id="GO:0010468">
    <property type="term" value="P:regulation of gene expression"/>
    <property type="evidence" value="ECO:0007669"/>
    <property type="project" value="InterPro"/>
</dbReference>
<reference evidence="2" key="2">
    <citation type="journal article" date="2007" name="Science">
        <title>Genome sequence of Aedes aegypti, a major arbovirus vector.</title>
        <authorList>
            <person name="Nene V."/>
            <person name="Wortman J.R."/>
            <person name="Lawson D."/>
            <person name="Haas B."/>
            <person name="Kodira C."/>
            <person name="Tu Z.J."/>
            <person name="Loftus B."/>
            <person name="Xi Z."/>
            <person name="Megy K."/>
            <person name="Grabherr M."/>
            <person name="Ren Q."/>
            <person name="Zdobnov E.M."/>
            <person name="Lobo N.F."/>
            <person name="Campbell K.S."/>
            <person name="Brown S.E."/>
            <person name="Bonaldo M.F."/>
            <person name="Zhu J."/>
            <person name="Sinkins S.P."/>
            <person name="Hogenkamp D.G."/>
            <person name="Amedeo P."/>
            <person name="Arensburger P."/>
            <person name="Atkinson P.W."/>
            <person name="Bidwell S."/>
            <person name="Biedler J."/>
            <person name="Birney E."/>
            <person name="Bruggner R.V."/>
            <person name="Costas J."/>
            <person name="Coy M.R."/>
            <person name="Crabtree J."/>
            <person name="Crawford M."/>
            <person name="Debruyn B."/>
            <person name="Decaprio D."/>
            <person name="Eiglmeier K."/>
            <person name="Eisenstadt E."/>
            <person name="El-Dorry H."/>
            <person name="Gelbart W.M."/>
            <person name="Gomes S.L."/>
            <person name="Hammond M."/>
            <person name="Hannick L.I."/>
            <person name="Hogan J.R."/>
            <person name="Holmes M.H."/>
            <person name="Jaffe D."/>
            <person name="Johnston J.S."/>
            <person name="Kennedy R.C."/>
            <person name="Koo H."/>
            <person name="Kravitz S."/>
            <person name="Kriventseva E.V."/>
            <person name="Kulp D."/>
            <person name="Labutti K."/>
            <person name="Lee E."/>
            <person name="Li S."/>
            <person name="Lovin D.D."/>
            <person name="Mao C."/>
            <person name="Mauceli E."/>
            <person name="Menck C.F."/>
            <person name="Miller J.R."/>
            <person name="Montgomery P."/>
            <person name="Mori A."/>
            <person name="Nascimento A.L."/>
            <person name="Naveira H.F."/>
            <person name="Nusbaum C."/>
            <person name="O'leary S."/>
            <person name="Orvis J."/>
            <person name="Pertea M."/>
            <person name="Quesneville H."/>
            <person name="Reidenbach K.R."/>
            <person name="Rogers Y.H."/>
            <person name="Roth C.W."/>
            <person name="Schneider J.R."/>
            <person name="Schatz M."/>
            <person name="Shumway M."/>
            <person name="Stanke M."/>
            <person name="Stinson E.O."/>
            <person name="Tubio J.M."/>
            <person name="Vanzee J.P."/>
            <person name="Verjovski-Almeida S."/>
            <person name="Werner D."/>
            <person name="White O."/>
            <person name="Wyder S."/>
            <person name="Zeng Q."/>
            <person name="Zhao Q."/>
            <person name="Zhao Y."/>
            <person name="Hill C.A."/>
            <person name="Raikhel A.S."/>
            <person name="Soares M.B."/>
            <person name="Knudson D.L."/>
            <person name="Lee N.H."/>
            <person name="Galagan J."/>
            <person name="Salzberg S.L."/>
            <person name="Paulsen I.T."/>
            <person name="Dimopoulos G."/>
            <person name="Collins F.H."/>
            <person name="Birren B."/>
            <person name="Fraser-Liggett C.M."/>
            <person name="Severson D.W."/>
        </authorList>
    </citation>
    <scope>NUCLEOTIDE SEQUENCE [LARGE SCALE GENOMIC DNA]</scope>
    <source>
        <strain evidence="2">Liverpool</strain>
    </source>
</reference>
<dbReference type="GO" id="GO:0071169">
    <property type="term" value="P:establishment of protein localization to chromatin"/>
    <property type="evidence" value="ECO:0007669"/>
    <property type="project" value="TreeGrafter"/>
</dbReference>
<dbReference type="GO" id="GO:0034087">
    <property type="term" value="P:establishment of mitotic sister chromatid cohesion"/>
    <property type="evidence" value="ECO:0007669"/>
    <property type="project" value="TreeGrafter"/>
</dbReference>
<evidence type="ECO:0000313" key="3">
    <source>
        <dbReference type="Proteomes" id="UP000682892"/>
    </source>
</evidence>
<proteinExistence type="predicted"/>
<accession>Q172Z3</accession>
<dbReference type="AlphaFoldDB" id="Q172Z3"/>
<evidence type="ECO:0000313" key="2">
    <source>
        <dbReference type="EMBL" id="EAT41086.1"/>
    </source>
</evidence>
<protein>
    <submittedName>
        <fullName evidence="2">AAEL007234-PA</fullName>
    </submittedName>
</protein>
<dbReference type="STRING" id="7159.Q172Z3"/>
<feature type="region of interest" description="Disordered" evidence="1">
    <location>
        <begin position="149"/>
        <end position="185"/>
    </location>
</feature>
<organism evidence="2 3">
    <name type="scientific">Aedes aegypti</name>
    <name type="common">Yellowfever mosquito</name>
    <name type="synonym">Culex aegypti</name>
    <dbReference type="NCBI Taxonomy" id="7159"/>
    <lineage>
        <taxon>Eukaryota</taxon>
        <taxon>Metazoa</taxon>
        <taxon>Ecdysozoa</taxon>
        <taxon>Arthropoda</taxon>
        <taxon>Hexapoda</taxon>
        <taxon>Insecta</taxon>
        <taxon>Pterygota</taxon>
        <taxon>Neoptera</taxon>
        <taxon>Endopterygota</taxon>
        <taxon>Diptera</taxon>
        <taxon>Nematocera</taxon>
        <taxon>Culicoidea</taxon>
        <taxon>Culicidae</taxon>
        <taxon>Culicinae</taxon>
        <taxon>Aedini</taxon>
        <taxon>Aedes</taxon>
        <taxon>Stegomyia</taxon>
    </lineage>
</organism>
<feature type="compositionally biased region" description="Low complexity" evidence="1">
    <location>
        <begin position="235"/>
        <end position="249"/>
    </location>
</feature>
<dbReference type="GO" id="GO:1990414">
    <property type="term" value="P:replication-born double-strand break repair via sister chromatid exchange"/>
    <property type="evidence" value="ECO:0007669"/>
    <property type="project" value="TreeGrafter"/>
</dbReference>
<dbReference type="GO" id="GO:0140588">
    <property type="term" value="P:chromatin looping"/>
    <property type="evidence" value="ECO:0007669"/>
    <property type="project" value="InterPro"/>
</dbReference>
<feature type="region of interest" description="Disordered" evidence="1">
    <location>
        <begin position="226"/>
        <end position="249"/>
    </location>
</feature>
<dbReference type="eggNOG" id="KOG1020">
    <property type="taxonomic scope" value="Eukaryota"/>
</dbReference>
<dbReference type="EMBL" id="CH477429">
    <property type="protein sequence ID" value="EAT41086.1"/>
    <property type="molecule type" value="Genomic_DNA"/>
</dbReference>
<dbReference type="PaxDb" id="7159-AAEL007234-PA"/>